<keyword evidence="4" id="KW-1185">Reference proteome</keyword>
<evidence type="ECO:0000256" key="2">
    <source>
        <dbReference type="SAM" id="Phobius"/>
    </source>
</evidence>
<feature type="compositionally biased region" description="Gly residues" evidence="1">
    <location>
        <begin position="97"/>
        <end position="111"/>
    </location>
</feature>
<evidence type="ECO:0000256" key="1">
    <source>
        <dbReference type="SAM" id="MobiDB-lite"/>
    </source>
</evidence>
<protein>
    <submittedName>
        <fullName evidence="3">Hypp8527 protein</fullName>
    </submittedName>
</protein>
<dbReference type="OrthoDB" id="8113027at2759"/>
<sequence length="121" mass="11815">MEELGTQPVTSVPAGAPGLDPPKPGNASAPVHHSPEPSFEKPTNKVARALLVAGYLFVISLAAIVLAIYYSFFWFGDASLFPSTGGGGKMNVTTAAPGGGGGGGGGGGDGMGTTTAAPANV</sequence>
<dbReference type="AlphaFoldDB" id="A0A8K0EEY3"/>
<evidence type="ECO:0000313" key="4">
    <source>
        <dbReference type="Proteomes" id="UP000838412"/>
    </source>
</evidence>
<keyword evidence="2" id="KW-1133">Transmembrane helix</keyword>
<keyword evidence="2" id="KW-0472">Membrane</keyword>
<name>A0A8K0EEY3_BRALA</name>
<reference evidence="3" key="1">
    <citation type="submission" date="2022-01" db="EMBL/GenBank/DDBJ databases">
        <authorList>
            <person name="Braso-Vives M."/>
        </authorList>
    </citation>
    <scope>NUCLEOTIDE SEQUENCE</scope>
</reference>
<evidence type="ECO:0000313" key="3">
    <source>
        <dbReference type="EMBL" id="CAH1249126.1"/>
    </source>
</evidence>
<proteinExistence type="predicted"/>
<dbReference type="EMBL" id="OV696702">
    <property type="protein sequence ID" value="CAH1249126.1"/>
    <property type="molecule type" value="Genomic_DNA"/>
</dbReference>
<feature type="region of interest" description="Disordered" evidence="1">
    <location>
        <begin position="1"/>
        <end position="41"/>
    </location>
</feature>
<feature type="transmembrane region" description="Helical" evidence="2">
    <location>
        <begin position="49"/>
        <end position="72"/>
    </location>
</feature>
<organism evidence="3 4">
    <name type="scientific">Branchiostoma lanceolatum</name>
    <name type="common">Common lancelet</name>
    <name type="synonym">Amphioxus lanceolatum</name>
    <dbReference type="NCBI Taxonomy" id="7740"/>
    <lineage>
        <taxon>Eukaryota</taxon>
        <taxon>Metazoa</taxon>
        <taxon>Chordata</taxon>
        <taxon>Cephalochordata</taxon>
        <taxon>Leptocardii</taxon>
        <taxon>Amphioxiformes</taxon>
        <taxon>Branchiostomatidae</taxon>
        <taxon>Branchiostoma</taxon>
    </lineage>
</organism>
<feature type="region of interest" description="Disordered" evidence="1">
    <location>
        <begin position="97"/>
        <end position="121"/>
    </location>
</feature>
<dbReference type="InterPro" id="IPR029162">
    <property type="entry name" value="InaF-motif"/>
</dbReference>
<keyword evidence="2" id="KW-0812">Transmembrane</keyword>
<accession>A0A8K0EEY3</accession>
<feature type="compositionally biased region" description="Low complexity" evidence="1">
    <location>
        <begin position="112"/>
        <end position="121"/>
    </location>
</feature>
<dbReference type="Proteomes" id="UP000838412">
    <property type="component" value="Chromosome 17"/>
</dbReference>
<dbReference type="Pfam" id="PF15018">
    <property type="entry name" value="InaF-motif"/>
    <property type="match status" value="1"/>
</dbReference>
<gene>
    <name evidence="3" type="primary">Hypp8527</name>
    <name evidence="3" type="ORF">BLAG_LOCUS10332</name>
</gene>